<evidence type="ECO:0000256" key="5">
    <source>
        <dbReference type="ARBA" id="ARBA00022989"/>
    </source>
</evidence>
<feature type="compositionally biased region" description="Low complexity" evidence="9">
    <location>
        <begin position="509"/>
        <end position="522"/>
    </location>
</feature>
<dbReference type="OrthoDB" id="26740at2759"/>
<feature type="compositionally biased region" description="Polar residues" evidence="9">
    <location>
        <begin position="542"/>
        <end position="552"/>
    </location>
</feature>
<keyword evidence="13" id="KW-1185">Reference proteome</keyword>
<keyword evidence="3 10" id="KW-0812">Transmembrane</keyword>
<evidence type="ECO:0000256" key="9">
    <source>
        <dbReference type="SAM" id="MobiDB-lite"/>
    </source>
</evidence>
<feature type="compositionally biased region" description="Polar residues" evidence="9">
    <location>
        <begin position="600"/>
        <end position="612"/>
    </location>
</feature>
<feature type="compositionally biased region" description="Basic and acidic residues" evidence="9">
    <location>
        <begin position="807"/>
        <end position="816"/>
    </location>
</feature>
<dbReference type="FunCoup" id="A0A165AHN4">
    <property type="interactions" value="21"/>
</dbReference>
<feature type="domain" description="SMP-LTD" evidence="11">
    <location>
        <begin position="273"/>
        <end position="464"/>
    </location>
</feature>
<evidence type="ECO:0000256" key="4">
    <source>
        <dbReference type="ARBA" id="ARBA00022824"/>
    </source>
</evidence>
<feature type="compositionally biased region" description="Polar residues" evidence="9">
    <location>
        <begin position="665"/>
        <end position="678"/>
    </location>
</feature>
<dbReference type="Pfam" id="PF15413">
    <property type="entry name" value="PH_11"/>
    <property type="match status" value="1"/>
</dbReference>
<feature type="transmembrane region" description="Helical" evidence="10">
    <location>
        <begin position="7"/>
        <end position="32"/>
    </location>
</feature>
<protein>
    <recommendedName>
        <fullName evidence="11">SMP-LTD domain-containing protein</fullName>
    </recommendedName>
</protein>
<dbReference type="OMA" id="AKKWSWS"/>
<keyword evidence="2" id="KW-0813">Transport</keyword>
<sequence>MGPIAYFLVVYALGGLTFLPLLLAALFLHAYLTFPIPQPTKDQEDSLALPNDDPDVLTSSTPNLADEFKASRHEPDVAAGYFAVCREYVPGGVNGKPPERTTPAGETVVAESPSVYQSMYRSIFDRSKTPSLDAGKGAGNASKKARNVFFVVLRLGHLMLYDDAEQLEVRHVISLAHHDVSIYAGGNKIPDGELWIKRNAICLTRKQNVVDMTSQSKPFFLFSENTSEKEDFYFALLQNQERRPQAQDNAPAPQKFEVKHIVKLVQLLHSSEEHLQISWFNALIGRLFLALYKTAEVEDFVRMKITKKIARVKKPTFLTDIVIRKIEMGEAAPSITNPRLKELTVDGDCCIGADLDYSGNFRLEIETTARIDLGSRIKPREVKLVLALVLKKLQGHVLIRFKPPPSNRLWFSFESMPKMEMSIAPVVSSRQITYGFILRAIESRIREVFAETLVFPHWDDAPFTDTSRQKFRGGIWADDQSVQAPETKVDKAAEEGEVEKTMSMPTLFSNDSQSSLSQVSSSRKARNDTSSPLPEPKDVGVSSGSEPRSPTQKPRGMRTHSFASSATPVVGMDTTTVDAVKNDTSKSEKPDATSVMIAISSRSQPGSPTATPVGSPPKCTPLSQAKDISRALNFSNIDNAANNLPSTESTQTDWDSGSHPPSPPSFATTRSTSIASESSLKEPSRTPSMRSNPTTEKRQALASIGSATAAAAKKWGWGVLGRSNERKPSFDGVDEGEKLGTPAHPIGRGRPLPPPGTPLPPPDRRSSTNPLPIPKRKPLPPPALPQRNQSKSSDRPVPPPPLPARQLKGDGPKDTGNEGELLVVAAPLDSEPSSPLLEDQDETPDTFKLDEDLADGQSTNLRDADSTRRSSVATSNSLERKTSSNSDDTKLQKEGGSTDDARTETGEHT</sequence>
<dbReference type="EMBL" id="KV407463">
    <property type="protein sequence ID" value="KZF20490.1"/>
    <property type="molecule type" value="Genomic_DNA"/>
</dbReference>
<feature type="compositionally biased region" description="Polar residues" evidence="9">
    <location>
        <begin position="632"/>
        <end position="655"/>
    </location>
</feature>
<dbReference type="AlphaFoldDB" id="A0A165AHN4"/>
<gene>
    <name evidence="12" type="ORF">L228DRAFT_213575</name>
</gene>
<dbReference type="InParanoid" id="A0A165AHN4"/>
<organism evidence="12 13">
    <name type="scientific">Xylona heveae (strain CBS 132557 / TC161)</name>
    <dbReference type="NCBI Taxonomy" id="1328760"/>
    <lineage>
        <taxon>Eukaryota</taxon>
        <taxon>Fungi</taxon>
        <taxon>Dikarya</taxon>
        <taxon>Ascomycota</taxon>
        <taxon>Pezizomycotina</taxon>
        <taxon>Xylonomycetes</taxon>
        <taxon>Xylonales</taxon>
        <taxon>Xylonaceae</taxon>
        <taxon>Xylona</taxon>
    </lineage>
</organism>
<evidence type="ECO:0000256" key="3">
    <source>
        <dbReference type="ARBA" id="ARBA00022692"/>
    </source>
</evidence>
<dbReference type="GO" id="GO:1990456">
    <property type="term" value="P:mitochondrion-endoplasmic reticulum membrane tethering"/>
    <property type="evidence" value="ECO:0007669"/>
    <property type="project" value="TreeGrafter"/>
</dbReference>
<dbReference type="InterPro" id="IPR019411">
    <property type="entry name" value="MMM1_dom"/>
</dbReference>
<keyword evidence="4" id="KW-0256">Endoplasmic reticulum</keyword>
<comment type="subcellular location">
    <subcellularLocation>
        <location evidence="1">Endoplasmic reticulum membrane</location>
    </subcellularLocation>
</comment>
<feature type="compositionally biased region" description="Basic and acidic residues" evidence="9">
    <location>
        <begin position="487"/>
        <end position="500"/>
    </location>
</feature>
<feature type="compositionally biased region" description="Basic and acidic residues" evidence="9">
    <location>
        <begin position="878"/>
        <end position="893"/>
    </location>
</feature>
<dbReference type="RefSeq" id="XP_018186045.1">
    <property type="nucleotide sequence ID" value="XM_018329993.1"/>
</dbReference>
<dbReference type="GO" id="GO:0015914">
    <property type="term" value="P:phospholipid transport"/>
    <property type="evidence" value="ECO:0007669"/>
    <property type="project" value="TreeGrafter"/>
</dbReference>
<dbReference type="CDD" id="cd21675">
    <property type="entry name" value="SMP_TEX2"/>
    <property type="match status" value="1"/>
</dbReference>
<name>A0A165AHN4_XYLHT</name>
<evidence type="ECO:0000313" key="13">
    <source>
        <dbReference type="Proteomes" id="UP000076632"/>
    </source>
</evidence>
<feature type="compositionally biased region" description="Pro residues" evidence="9">
    <location>
        <begin position="751"/>
        <end position="761"/>
    </location>
</feature>
<feature type="compositionally biased region" description="Basic and acidic residues" evidence="9">
    <location>
        <begin position="580"/>
        <end position="591"/>
    </location>
</feature>
<dbReference type="Pfam" id="PF10296">
    <property type="entry name" value="MMM1"/>
    <property type="match status" value="1"/>
</dbReference>
<keyword evidence="8 10" id="KW-0472">Membrane</keyword>
<dbReference type="PANTHER" id="PTHR13466:SF19">
    <property type="entry name" value="NUCLEUS-VACUOLE JUNCTION PROTEIN 2"/>
    <property type="match status" value="1"/>
</dbReference>
<dbReference type="PANTHER" id="PTHR13466">
    <property type="entry name" value="TEX2 PROTEIN-RELATED"/>
    <property type="match status" value="1"/>
</dbReference>
<feature type="compositionally biased region" description="Low complexity" evidence="9">
    <location>
        <begin position="700"/>
        <end position="721"/>
    </location>
</feature>
<feature type="compositionally biased region" description="Basic and acidic residues" evidence="9">
    <location>
        <begin position="899"/>
        <end position="909"/>
    </location>
</feature>
<evidence type="ECO:0000256" key="1">
    <source>
        <dbReference type="ARBA" id="ARBA00004586"/>
    </source>
</evidence>
<reference evidence="12 13" key="1">
    <citation type="journal article" date="2016" name="Fungal Biol.">
        <title>The genome of Xylona heveae provides a window into fungal endophytism.</title>
        <authorList>
            <person name="Gazis R."/>
            <person name="Kuo A."/>
            <person name="Riley R."/>
            <person name="LaButti K."/>
            <person name="Lipzen A."/>
            <person name="Lin J."/>
            <person name="Amirebrahimi M."/>
            <person name="Hesse C.N."/>
            <person name="Spatafora J.W."/>
            <person name="Henrissat B."/>
            <person name="Hainaut M."/>
            <person name="Grigoriev I.V."/>
            <person name="Hibbett D.S."/>
        </authorList>
    </citation>
    <scope>NUCLEOTIDE SEQUENCE [LARGE SCALE GENOMIC DNA]</scope>
    <source>
        <strain evidence="12 13">TC161</strain>
    </source>
</reference>
<evidence type="ECO:0000259" key="11">
    <source>
        <dbReference type="PROSITE" id="PS51847"/>
    </source>
</evidence>
<dbReference type="GeneID" id="28895130"/>
<feature type="region of interest" description="Disordered" evidence="9">
    <location>
        <begin position="474"/>
        <end position="909"/>
    </location>
</feature>
<dbReference type="STRING" id="1328760.A0A165AHN4"/>
<dbReference type="GO" id="GO:0032865">
    <property type="term" value="C:ERMES complex"/>
    <property type="evidence" value="ECO:0007669"/>
    <property type="project" value="TreeGrafter"/>
</dbReference>
<proteinExistence type="predicted"/>
<dbReference type="InterPro" id="IPR031468">
    <property type="entry name" value="SMP_LBD"/>
</dbReference>
<dbReference type="PROSITE" id="PS51847">
    <property type="entry name" value="SMP"/>
    <property type="match status" value="1"/>
</dbReference>
<evidence type="ECO:0000256" key="2">
    <source>
        <dbReference type="ARBA" id="ARBA00022448"/>
    </source>
</evidence>
<dbReference type="GO" id="GO:0005789">
    <property type="term" value="C:endoplasmic reticulum membrane"/>
    <property type="evidence" value="ECO:0007669"/>
    <property type="project" value="UniProtKB-SubCell"/>
</dbReference>
<evidence type="ECO:0000256" key="6">
    <source>
        <dbReference type="ARBA" id="ARBA00023055"/>
    </source>
</evidence>
<keyword evidence="5 10" id="KW-1133">Transmembrane helix</keyword>
<accession>A0A165AHN4</accession>
<evidence type="ECO:0000256" key="7">
    <source>
        <dbReference type="ARBA" id="ARBA00023121"/>
    </source>
</evidence>
<evidence type="ECO:0000256" key="10">
    <source>
        <dbReference type="SAM" id="Phobius"/>
    </source>
</evidence>
<keyword evidence="7" id="KW-0446">Lipid-binding</keyword>
<feature type="compositionally biased region" description="Polar residues" evidence="9">
    <location>
        <begin position="685"/>
        <end position="694"/>
    </location>
</feature>
<feature type="compositionally biased region" description="Polar residues" evidence="9">
    <location>
        <begin position="561"/>
        <end position="577"/>
    </location>
</feature>
<dbReference type="Proteomes" id="UP000076632">
    <property type="component" value="Unassembled WGS sequence"/>
</dbReference>
<evidence type="ECO:0000313" key="12">
    <source>
        <dbReference type="EMBL" id="KZF20490.1"/>
    </source>
</evidence>
<keyword evidence="6" id="KW-0445">Lipid transport</keyword>
<dbReference type="GO" id="GO:0008289">
    <property type="term" value="F:lipid binding"/>
    <property type="evidence" value="ECO:0007669"/>
    <property type="project" value="UniProtKB-KW"/>
</dbReference>
<evidence type="ECO:0000256" key="8">
    <source>
        <dbReference type="ARBA" id="ARBA00023136"/>
    </source>
</evidence>